<sequence>MLRGGGAWCFSSSCGFDNLKWVGSGARGRPSSNRHLRRFMLRCVLLVLLGDELQLGGTTVQMLRFCYEACELVLDRYTRGGGKGRTWMMLQRDLRRVRGQHSVMERSGQYGRDSCAWGASRCR</sequence>
<evidence type="ECO:0000313" key="2">
    <source>
        <dbReference type="Proteomes" id="UP000076532"/>
    </source>
</evidence>
<proteinExistence type="predicted"/>
<reference evidence="1 2" key="1">
    <citation type="journal article" date="2016" name="Mol. Biol. Evol.">
        <title>Comparative Genomics of Early-Diverging Mushroom-Forming Fungi Provides Insights into the Origins of Lignocellulose Decay Capabilities.</title>
        <authorList>
            <person name="Nagy L.G."/>
            <person name="Riley R."/>
            <person name="Tritt A."/>
            <person name="Adam C."/>
            <person name="Daum C."/>
            <person name="Floudas D."/>
            <person name="Sun H."/>
            <person name="Yadav J.S."/>
            <person name="Pangilinan J."/>
            <person name="Larsson K.H."/>
            <person name="Matsuura K."/>
            <person name="Barry K."/>
            <person name="Labutti K."/>
            <person name="Kuo R."/>
            <person name="Ohm R.A."/>
            <person name="Bhattacharya S.S."/>
            <person name="Shirouzu T."/>
            <person name="Yoshinaga Y."/>
            <person name="Martin F.M."/>
            <person name="Grigoriev I.V."/>
            <person name="Hibbett D.S."/>
        </authorList>
    </citation>
    <scope>NUCLEOTIDE SEQUENCE [LARGE SCALE GENOMIC DNA]</scope>
    <source>
        <strain evidence="1 2">CBS 109695</strain>
    </source>
</reference>
<dbReference type="EMBL" id="KV417907">
    <property type="protein sequence ID" value="KZP04599.1"/>
    <property type="molecule type" value="Genomic_DNA"/>
</dbReference>
<evidence type="ECO:0000313" key="1">
    <source>
        <dbReference type="EMBL" id="KZP04599.1"/>
    </source>
</evidence>
<dbReference type="AlphaFoldDB" id="A0A167V3F9"/>
<protein>
    <submittedName>
        <fullName evidence="1">Uncharacterized protein</fullName>
    </submittedName>
</protein>
<keyword evidence="2" id="KW-1185">Reference proteome</keyword>
<dbReference type="Proteomes" id="UP000076532">
    <property type="component" value="Unassembled WGS sequence"/>
</dbReference>
<accession>A0A167V3F9</accession>
<name>A0A167V3F9_9AGAM</name>
<gene>
    <name evidence="1" type="ORF">FIBSPDRAFT_392621</name>
</gene>
<organism evidence="1 2">
    <name type="scientific">Athelia psychrophila</name>
    <dbReference type="NCBI Taxonomy" id="1759441"/>
    <lineage>
        <taxon>Eukaryota</taxon>
        <taxon>Fungi</taxon>
        <taxon>Dikarya</taxon>
        <taxon>Basidiomycota</taxon>
        <taxon>Agaricomycotina</taxon>
        <taxon>Agaricomycetes</taxon>
        <taxon>Agaricomycetidae</taxon>
        <taxon>Atheliales</taxon>
        <taxon>Atheliaceae</taxon>
        <taxon>Athelia</taxon>
    </lineage>
</organism>